<dbReference type="EMBL" id="JADBEM010000001">
    <property type="protein sequence ID" value="MBE1606608.1"/>
    <property type="molecule type" value="Genomic_DNA"/>
</dbReference>
<dbReference type="RefSeq" id="WP_202896380.1">
    <property type="nucleotide sequence ID" value="NZ_BAABJL010000242.1"/>
</dbReference>
<comment type="caution">
    <text evidence="2">The sequence shown here is derived from an EMBL/GenBank/DDBJ whole genome shotgun (WGS) entry which is preliminary data.</text>
</comment>
<evidence type="ECO:0000313" key="3">
    <source>
        <dbReference type="Proteomes" id="UP000638648"/>
    </source>
</evidence>
<sequence>MSKAMQEPTFLILAVLVGGPLHGYAILSEVETLAAGRVRMRVGTLYAALDRLAGEGLVEVAKEEIVNGRLRRSYRITARGADALTEETRRLEFLASQARRRLAKAVRSGRPSVVTEGA</sequence>
<organism evidence="2 3">
    <name type="scientific">Actinopolymorpha pittospori</name>
    <dbReference type="NCBI Taxonomy" id="648752"/>
    <lineage>
        <taxon>Bacteria</taxon>
        <taxon>Bacillati</taxon>
        <taxon>Actinomycetota</taxon>
        <taxon>Actinomycetes</taxon>
        <taxon>Propionibacteriales</taxon>
        <taxon>Actinopolymorphaceae</taxon>
        <taxon>Actinopolymorpha</taxon>
    </lineage>
</organism>
<dbReference type="SUPFAM" id="SSF46785">
    <property type="entry name" value="Winged helix' DNA-binding domain"/>
    <property type="match status" value="1"/>
</dbReference>
<dbReference type="PANTHER" id="PTHR33169:SF13">
    <property type="entry name" value="PADR-FAMILY TRANSCRIPTIONAL REGULATOR"/>
    <property type="match status" value="1"/>
</dbReference>
<accession>A0A927MWK5</accession>
<keyword evidence="2" id="KW-0238">DNA-binding</keyword>
<dbReference type="GO" id="GO:0003677">
    <property type="term" value="F:DNA binding"/>
    <property type="evidence" value="ECO:0007669"/>
    <property type="project" value="UniProtKB-KW"/>
</dbReference>
<dbReference type="InterPro" id="IPR005149">
    <property type="entry name" value="Tscrpt_reg_PadR_N"/>
</dbReference>
<dbReference type="Gene3D" id="1.10.10.10">
    <property type="entry name" value="Winged helix-like DNA-binding domain superfamily/Winged helix DNA-binding domain"/>
    <property type="match status" value="1"/>
</dbReference>
<dbReference type="Pfam" id="PF03551">
    <property type="entry name" value="PadR"/>
    <property type="match status" value="1"/>
</dbReference>
<evidence type="ECO:0000259" key="1">
    <source>
        <dbReference type="Pfam" id="PF03551"/>
    </source>
</evidence>
<gene>
    <name evidence="2" type="ORF">HEB94_003456</name>
</gene>
<reference evidence="2" key="1">
    <citation type="submission" date="2020-10" db="EMBL/GenBank/DDBJ databases">
        <title>Sequencing the genomes of 1000 actinobacteria strains.</title>
        <authorList>
            <person name="Klenk H.-P."/>
        </authorList>
    </citation>
    <scope>NUCLEOTIDE SEQUENCE</scope>
    <source>
        <strain evidence="2">DSM 45354</strain>
    </source>
</reference>
<name>A0A927MWK5_9ACTN</name>
<protein>
    <submittedName>
        <fullName evidence="2">DNA-binding PadR family transcriptional regulator</fullName>
    </submittedName>
</protein>
<dbReference type="InterPro" id="IPR036390">
    <property type="entry name" value="WH_DNA-bd_sf"/>
</dbReference>
<dbReference type="PANTHER" id="PTHR33169">
    <property type="entry name" value="PADR-FAMILY TRANSCRIPTIONAL REGULATOR"/>
    <property type="match status" value="1"/>
</dbReference>
<evidence type="ECO:0000313" key="2">
    <source>
        <dbReference type="EMBL" id="MBE1606608.1"/>
    </source>
</evidence>
<proteinExistence type="predicted"/>
<dbReference type="InterPro" id="IPR036388">
    <property type="entry name" value="WH-like_DNA-bd_sf"/>
</dbReference>
<dbReference type="Proteomes" id="UP000638648">
    <property type="component" value="Unassembled WGS sequence"/>
</dbReference>
<keyword evidence="3" id="KW-1185">Reference proteome</keyword>
<dbReference type="InterPro" id="IPR052509">
    <property type="entry name" value="Metal_resp_DNA-bind_regulator"/>
</dbReference>
<feature type="domain" description="Transcription regulator PadR N-terminal" evidence="1">
    <location>
        <begin position="12"/>
        <end position="85"/>
    </location>
</feature>
<dbReference type="AlphaFoldDB" id="A0A927MWK5"/>